<dbReference type="AlphaFoldDB" id="T2MDA0"/>
<comment type="cofactor">
    <cofactor evidence="1">
        <name>Mn(2+)</name>
        <dbReference type="ChEBI" id="CHEBI:29035"/>
    </cofactor>
</comment>
<organism evidence="19">
    <name type="scientific">Hydra vulgaris</name>
    <name type="common">Hydra</name>
    <name type="synonym">Hydra attenuata</name>
    <dbReference type="NCBI Taxonomy" id="6087"/>
    <lineage>
        <taxon>Eukaryota</taxon>
        <taxon>Metazoa</taxon>
        <taxon>Cnidaria</taxon>
        <taxon>Hydrozoa</taxon>
        <taxon>Hydroidolina</taxon>
        <taxon>Anthoathecata</taxon>
        <taxon>Aplanulata</taxon>
        <taxon>Hydridae</taxon>
        <taxon>Hydra</taxon>
    </lineage>
</organism>
<keyword evidence="13" id="KW-0460">Magnesium</keyword>
<reference evidence="19" key="1">
    <citation type="journal article" date="2013" name="Genome Biol. Evol.">
        <title>Punctuated emergences of genetic and phenotypic innovations in eumetazoan, bilaterian, euteleostome, and hominidae ancestors.</title>
        <authorList>
            <person name="Wenger Y."/>
            <person name="Galliot B."/>
        </authorList>
    </citation>
    <scope>NUCLEOTIDE SEQUENCE</scope>
    <source>
        <tissue evidence="19">Whole animals</tissue>
    </source>
</reference>
<dbReference type="GO" id="GO:0030295">
    <property type="term" value="F:protein kinase activator activity"/>
    <property type="evidence" value="ECO:0007669"/>
    <property type="project" value="InterPro"/>
</dbReference>
<evidence type="ECO:0000256" key="13">
    <source>
        <dbReference type="ARBA" id="ARBA00022842"/>
    </source>
</evidence>
<sequence>MTSAPDTTVSSNFKVGGNAVDFEDGEESDDPLGDDVPWSFKSFYDDIDNDLNFAIRVIPSEEIISEPVSVKAKVISKYLFGEVLGEGSYGKVKEALNVETLERQAIKIMKKRKLRRIPHGEENVKREICMLKRLNHKNVIKLTDVLFNEEKEKLFIVMEFCVCGLHELLKAAPGNVLPEWQANFYFHQLIDGLEYLHSKGVVHKDIKPSNLLLTTDETLKISDFGVAEQLNPFAVDDSCTTSQGSPAFQPPEIANGLDSFSGFKLDIWACGISLFNMVTSKYPFEGENIYKLFENIGKAILIIPPNISHTLKTLLEGLLHSNYQKRFCISEIRDHIWMRKLYYKYEARVEFPTNEKSDKVRNMSTIPYLQLFNENIISYLQDDFIKGHNVSELFDNDYSSNNDFFHNLSASAISSKTIDNDDKSKNLKSKKYNCKAM</sequence>
<evidence type="ECO:0000256" key="8">
    <source>
        <dbReference type="ARBA" id="ARBA00022679"/>
    </source>
</evidence>
<dbReference type="GO" id="GO:0042593">
    <property type="term" value="P:glucose homeostasis"/>
    <property type="evidence" value="ECO:0007669"/>
    <property type="project" value="InterPro"/>
</dbReference>
<dbReference type="OMA" id="AYHYGSE"/>
<keyword evidence="7" id="KW-0723">Serine/threonine-protein kinase</keyword>
<comment type="cofactor">
    <cofactor evidence="2">
        <name>Mg(2+)</name>
        <dbReference type="ChEBI" id="CHEBI:18420"/>
    </cofactor>
</comment>
<proteinExistence type="evidence at transcript level"/>
<accession>T2MDA0</accession>
<evidence type="ECO:0000256" key="2">
    <source>
        <dbReference type="ARBA" id="ARBA00001946"/>
    </source>
</evidence>
<dbReference type="GO" id="GO:0004674">
    <property type="term" value="F:protein serine/threonine kinase activity"/>
    <property type="evidence" value="ECO:0007669"/>
    <property type="project" value="UniProtKB-KW"/>
</dbReference>
<dbReference type="PANTHER" id="PTHR24346">
    <property type="entry name" value="MAP/MICROTUBULE AFFINITY-REGULATING KINASE"/>
    <property type="match status" value="1"/>
</dbReference>
<evidence type="ECO:0000256" key="4">
    <source>
        <dbReference type="ARBA" id="ARBA00009985"/>
    </source>
</evidence>
<gene>
    <name evidence="19" type="primary">STK11</name>
</gene>
<comment type="catalytic activity">
    <reaction evidence="16">
        <text>L-seryl-[protein] + ATP = O-phospho-L-seryl-[protein] + ADP + H(+)</text>
        <dbReference type="Rhea" id="RHEA:17989"/>
        <dbReference type="Rhea" id="RHEA-COMP:9863"/>
        <dbReference type="Rhea" id="RHEA-COMP:11604"/>
        <dbReference type="ChEBI" id="CHEBI:15378"/>
        <dbReference type="ChEBI" id="CHEBI:29999"/>
        <dbReference type="ChEBI" id="CHEBI:30616"/>
        <dbReference type="ChEBI" id="CHEBI:83421"/>
        <dbReference type="ChEBI" id="CHEBI:456216"/>
        <dbReference type="EC" id="2.7.11.1"/>
    </reaction>
</comment>
<dbReference type="PROSITE" id="PS50011">
    <property type="entry name" value="PROTEIN_KINASE_DOM"/>
    <property type="match status" value="1"/>
</dbReference>
<dbReference type="PROSITE" id="PS00108">
    <property type="entry name" value="PROTEIN_KINASE_ST"/>
    <property type="match status" value="1"/>
</dbReference>
<dbReference type="GO" id="GO:0035556">
    <property type="term" value="P:intracellular signal transduction"/>
    <property type="evidence" value="ECO:0007669"/>
    <property type="project" value="TreeGrafter"/>
</dbReference>
<feature type="region of interest" description="Disordered" evidence="17">
    <location>
        <begin position="1"/>
        <end position="31"/>
    </location>
</feature>
<dbReference type="InterPro" id="IPR000719">
    <property type="entry name" value="Prot_kinase_dom"/>
</dbReference>
<feature type="compositionally biased region" description="Acidic residues" evidence="17">
    <location>
        <begin position="21"/>
        <end position="31"/>
    </location>
</feature>
<comment type="subcellular location">
    <subcellularLocation>
        <location evidence="3">Cytoplasm</location>
    </subcellularLocation>
</comment>
<evidence type="ECO:0000256" key="16">
    <source>
        <dbReference type="ARBA" id="ARBA00048679"/>
    </source>
</evidence>
<keyword evidence="8" id="KW-0808">Transferase</keyword>
<evidence type="ECO:0000256" key="17">
    <source>
        <dbReference type="SAM" id="MobiDB-lite"/>
    </source>
</evidence>
<keyword evidence="6" id="KW-0963">Cytoplasm</keyword>
<evidence type="ECO:0000256" key="12">
    <source>
        <dbReference type="ARBA" id="ARBA00022840"/>
    </source>
</evidence>
<feature type="domain" description="Protein kinase" evidence="18">
    <location>
        <begin position="78"/>
        <end position="338"/>
    </location>
</feature>
<keyword evidence="9" id="KW-0479">Metal-binding</keyword>
<dbReference type="GeneID" id="100213010"/>
<dbReference type="GO" id="GO:0005524">
    <property type="term" value="F:ATP binding"/>
    <property type="evidence" value="ECO:0007669"/>
    <property type="project" value="UniProtKB-KW"/>
</dbReference>
<dbReference type="CDD" id="cd14119">
    <property type="entry name" value="STKc_LKB1"/>
    <property type="match status" value="1"/>
</dbReference>
<evidence type="ECO:0000256" key="7">
    <source>
        <dbReference type="ARBA" id="ARBA00022527"/>
    </source>
</evidence>
<keyword evidence="14" id="KW-0464">Manganese</keyword>
<dbReference type="GO" id="GO:0005737">
    <property type="term" value="C:cytoplasm"/>
    <property type="evidence" value="ECO:0007669"/>
    <property type="project" value="UniProtKB-SubCell"/>
</dbReference>
<dbReference type="Pfam" id="PF00069">
    <property type="entry name" value="Pkinase"/>
    <property type="match status" value="1"/>
</dbReference>
<keyword evidence="10" id="KW-0547">Nucleotide-binding</keyword>
<evidence type="ECO:0000256" key="11">
    <source>
        <dbReference type="ARBA" id="ARBA00022777"/>
    </source>
</evidence>
<evidence type="ECO:0000256" key="3">
    <source>
        <dbReference type="ARBA" id="ARBA00004496"/>
    </source>
</evidence>
<evidence type="ECO:0000256" key="15">
    <source>
        <dbReference type="ARBA" id="ARBA00047899"/>
    </source>
</evidence>
<evidence type="ECO:0000256" key="9">
    <source>
        <dbReference type="ARBA" id="ARBA00022723"/>
    </source>
</evidence>
<dbReference type="GO" id="GO:0046872">
    <property type="term" value="F:metal ion binding"/>
    <property type="evidence" value="ECO:0007669"/>
    <property type="project" value="UniProtKB-KW"/>
</dbReference>
<dbReference type="Gene3D" id="3.30.200.20">
    <property type="entry name" value="Phosphorylase Kinase, domain 1"/>
    <property type="match status" value="1"/>
</dbReference>
<keyword evidence="11 19" id="KW-0418">Kinase</keyword>
<dbReference type="EC" id="2.7.11.1" evidence="5"/>
<evidence type="ECO:0000256" key="10">
    <source>
        <dbReference type="ARBA" id="ARBA00022741"/>
    </source>
</evidence>
<dbReference type="EMBL" id="HAAD01003690">
    <property type="protein sequence ID" value="CDG69922.1"/>
    <property type="molecule type" value="mRNA"/>
</dbReference>
<dbReference type="GO" id="GO:0030010">
    <property type="term" value="P:establishment of cell polarity"/>
    <property type="evidence" value="ECO:0007669"/>
    <property type="project" value="InterPro"/>
</dbReference>
<dbReference type="PANTHER" id="PTHR24346:SF94">
    <property type="entry name" value="NON-SPECIFIC SERINE_THREONINE PROTEIN KINASE"/>
    <property type="match status" value="1"/>
</dbReference>
<evidence type="ECO:0000313" key="19">
    <source>
        <dbReference type="EMBL" id="CDG69922.1"/>
    </source>
</evidence>
<evidence type="ECO:0000256" key="1">
    <source>
        <dbReference type="ARBA" id="ARBA00001936"/>
    </source>
</evidence>
<dbReference type="InterPro" id="IPR011009">
    <property type="entry name" value="Kinase-like_dom_sf"/>
</dbReference>
<dbReference type="SMART" id="SM00220">
    <property type="entry name" value="S_TKc"/>
    <property type="match status" value="1"/>
</dbReference>
<evidence type="ECO:0000256" key="5">
    <source>
        <dbReference type="ARBA" id="ARBA00012513"/>
    </source>
</evidence>
<dbReference type="KEGG" id="hmg:100213010"/>
<name>T2MDA0_HYDVU</name>
<comment type="similarity">
    <text evidence="4">Belongs to the protein kinase superfamily. CAMK Ser/Thr protein kinase family. LKB1 subfamily.</text>
</comment>
<protein>
    <recommendedName>
        <fullName evidence="5">non-specific serine/threonine protein kinase</fullName>
        <ecNumber evidence="5">2.7.11.1</ecNumber>
    </recommendedName>
</protein>
<dbReference type="OrthoDB" id="68483at2759"/>
<dbReference type="GO" id="GO:0001558">
    <property type="term" value="P:regulation of cell growth"/>
    <property type="evidence" value="ECO:0007669"/>
    <property type="project" value="InterPro"/>
</dbReference>
<dbReference type="InterPro" id="IPR008271">
    <property type="entry name" value="Ser/Thr_kinase_AS"/>
</dbReference>
<dbReference type="FunFam" id="3.30.200.20:FF:000235">
    <property type="entry name" value="serine/threonine-protein kinase STK11"/>
    <property type="match status" value="1"/>
</dbReference>
<keyword evidence="12" id="KW-0067">ATP-binding</keyword>
<evidence type="ECO:0000256" key="6">
    <source>
        <dbReference type="ARBA" id="ARBA00022490"/>
    </source>
</evidence>
<feature type="compositionally biased region" description="Polar residues" evidence="17">
    <location>
        <begin position="1"/>
        <end position="13"/>
    </location>
</feature>
<evidence type="ECO:0000259" key="18">
    <source>
        <dbReference type="PROSITE" id="PS50011"/>
    </source>
</evidence>
<dbReference type="InterPro" id="IPR039154">
    <property type="entry name" value="LKB1_c"/>
</dbReference>
<dbReference type="Gene3D" id="1.10.510.10">
    <property type="entry name" value="Transferase(Phosphotransferase) domain 1"/>
    <property type="match status" value="1"/>
</dbReference>
<evidence type="ECO:0000256" key="14">
    <source>
        <dbReference type="ARBA" id="ARBA00023211"/>
    </source>
</evidence>
<dbReference type="SUPFAM" id="SSF56112">
    <property type="entry name" value="Protein kinase-like (PK-like)"/>
    <property type="match status" value="1"/>
</dbReference>
<dbReference type="FunFam" id="1.10.510.10:FF:001234">
    <property type="entry name" value="Serine/threonine-protein kinase par-4"/>
    <property type="match status" value="1"/>
</dbReference>
<comment type="catalytic activity">
    <reaction evidence="15">
        <text>L-threonyl-[protein] + ATP = O-phospho-L-threonyl-[protein] + ADP + H(+)</text>
        <dbReference type="Rhea" id="RHEA:46608"/>
        <dbReference type="Rhea" id="RHEA-COMP:11060"/>
        <dbReference type="Rhea" id="RHEA-COMP:11605"/>
        <dbReference type="ChEBI" id="CHEBI:15378"/>
        <dbReference type="ChEBI" id="CHEBI:30013"/>
        <dbReference type="ChEBI" id="CHEBI:30616"/>
        <dbReference type="ChEBI" id="CHEBI:61977"/>
        <dbReference type="ChEBI" id="CHEBI:456216"/>
        <dbReference type="EC" id="2.7.11.1"/>
    </reaction>
</comment>